<feature type="domain" description="R3H" evidence="2">
    <location>
        <begin position="171"/>
        <end position="233"/>
    </location>
</feature>
<organism evidence="3 4">
    <name type="scientific">Botryosphaeria dothidea</name>
    <dbReference type="NCBI Taxonomy" id="55169"/>
    <lineage>
        <taxon>Eukaryota</taxon>
        <taxon>Fungi</taxon>
        <taxon>Dikarya</taxon>
        <taxon>Ascomycota</taxon>
        <taxon>Pezizomycotina</taxon>
        <taxon>Dothideomycetes</taxon>
        <taxon>Dothideomycetes incertae sedis</taxon>
        <taxon>Botryosphaeriales</taxon>
        <taxon>Botryosphaeriaceae</taxon>
        <taxon>Botryosphaeria</taxon>
    </lineage>
</organism>
<dbReference type="SUPFAM" id="SSF82708">
    <property type="entry name" value="R3H domain"/>
    <property type="match status" value="1"/>
</dbReference>
<dbReference type="OrthoDB" id="3787379at2759"/>
<keyword evidence="4" id="KW-1185">Reference proteome</keyword>
<proteinExistence type="predicted"/>
<accession>A0A8H4J5N2</accession>
<sequence>MPRELLKSNDPKVKDSAVHLDVTPPPDWTRSKPRHIIDPFIHDRRAAKKFLGEHASDISNLIKAIDRQCKGAVPIRLTGKLSTCSTVFLERATAACAAAGIDIDFIGERITAEMARVAKISTVVEKTAPTQKAMQARRKGEQYKLQPFRDVEWSEKAKNLFKEIGDAGEEEEAVEDLRALAEFMVDDSMAVLNTAPAPNLRWALIHCAAQTMGFRTESEGEGNDRYVMVLKSQNKP</sequence>
<dbReference type="GO" id="GO:0003676">
    <property type="term" value="F:nucleic acid binding"/>
    <property type="evidence" value="ECO:0007669"/>
    <property type="project" value="UniProtKB-UniRule"/>
</dbReference>
<reference evidence="3" key="1">
    <citation type="submission" date="2020-04" db="EMBL/GenBank/DDBJ databases">
        <title>Genome Assembly and Annotation of Botryosphaeria dothidea sdau 11-99, a Latent Pathogen of Apple Fruit Ring Rot in China.</title>
        <authorList>
            <person name="Yu C."/>
            <person name="Diao Y."/>
            <person name="Lu Q."/>
            <person name="Zhao J."/>
            <person name="Cui S."/>
            <person name="Peng C."/>
            <person name="He B."/>
            <person name="Liu H."/>
        </authorList>
    </citation>
    <scope>NUCLEOTIDE SEQUENCE [LARGE SCALE GENOMIC DNA]</scope>
    <source>
        <strain evidence="3">Sdau11-99</strain>
    </source>
</reference>
<dbReference type="Proteomes" id="UP000572817">
    <property type="component" value="Unassembled WGS sequence"/>
</dbReference>
<dbReference type="AlphaFoldDB" id="A0A8H4J5N2"/>
<evidence type="ECO:0000259" key="2">
    <source>
        <dbReference type="PROSITE" id="PS51061"/>
    </source>
</evidence>
<evidence type="ECO:0000313" key="3">
    <source>
        <dbReference type="EMBL" id="KAF4313745.1"/>
    </source>
</evidence>
<comment type="caution">
    <text evidence="3">The sequence shown here is derived from an EMBL/GenBank/DDBJ whole genome shotgun (WGS) entry which is preliminary data.</text>
</comment>
<dbReference type="InterPro" id="IPR001374">
    <property type="entry name" value="R3H_dom"/>
</dbReference>
<feature type="compositionally biased region" description="Basic and acidic residues" evidence="1">
    <location>
        <begin position="1"/>
        <end position="18"/>
    </location>
</feature>
<dbReference type="EMBL" id="WWBZ02000001">
    <property type="protein sequence ID" value="KAF4313745.1"/>
    <property type="molecule type" value="Genomic_DNA"/>
</dbReference>
<feature type="region of interest" description="Disordered" evidence="1">
    <location>
        <begin position="1"/>
        <end position="25"/>
    </location>
</feature>
<dbReference type="Pfam" id="PF01424">
    <property type="entry name" value="R3H"/>
    <property type="match status" value="1"/>
</dbReference>
<protein>
    <recommendedName>
        <fullName evidence="2">R3H domain-containing protein</fullName>
    </recommendedName>
</protein>
<dbReference type="Gene3D" id="3.30.1370.50">
    <property type="entry name" value="R3H-like domain"/>
    <property type="match status" value="1"/>
</dbReference>
<gene>
    <name evidence="3" type="ORF">GTA08_BOTSDO00407</name>
</gene>
<evidence type="ECO:0000313" key="4">
    <source>
        <dbReference type="Proteomes" id="UP000572817"/>
    </source>
</evidence>
<dbReference type="InterPro" id="IPR036867">
    <property type="entry name" value="R3H_dom_sf"/>
</dbReference>
<name>A0A8H4J5N2_9PEZI</name>
<dbReference type="CDD" id="cd02325">
    <property type="entry name" value="R3H"/>
    <property type="match status" value="1"/>
</dbReference>
<dbReference type="PROSITE" id="PS51061">
    <property type="entry name" value="R3H"/>
    <property type="match status" value="1"/>
</dbReference>
<evidence type="ECO:0000256" key="1">
    <source>
        <dbReference type="SAM" id="MobiDB-lite"/>
    </source>
</evidence>